<name>A0AAU8EW85_9MICC</name>
<dbReference type="EMBL" id="CP159279">
    <property type="protein sequence ID" value="XCH13055.1"/>
    <property type="molecule type" value="Genomic_DNA"/>
</dbReference>
<protein>
    <submittedName>
        <fullName evidence="1">Uncharacterized protein</fullName>
    </submittedName>
</protein>
<accession>A0AAU8EW85</accession>
<dbReference type="AlphaFoldDB" id="A0AAU8EW85"/>
<reference evidence="1" key="1">
    <citation type="submission" date="2024-06" db="EMBL/GenBank/DDBJ databases">
        <title>Biodegradation of dimethachlon by Arthrobacter sp. K5: mechanistic insights and ecological implications.</title>
        <authorList>
            <person name="Hu S."/>
            <person name="Lu P."/>
        </authorList>
    </citation>
    <scope>NUCLEOTIDE SEQUENCE</scope>
    <source>
        <strain evidence="1">K5</strain>
    </source>
</reference>
<sequence>MALSKDYQVQRDRTLARTSFDSQKSVARARAEFDDWPAFTEAWANLTAWTTPATPGVQVSGGSHVQHWHGQLGFGS</sequence>
<dbReference type="RefSeq" id="WP_353712922.1">
    <property type="nucleotide sequence ID" value="NZ_CP159279.1"/>
</dbReference>
<evidence type="ECO:0000313" key="1">
    <source>
        <dbReference type="EMBL" id="XCH13055.1"/>
    </source>
</evidence>
<organism evidence="1">
    <name type="scientific">Arthrobacter sp. K5</name>
    <dbReference type="NCBI Taxonomy" id="2839623"/>
    <lineage>
        <taxon>Bacteria</taxon>
        <taxon>Bacillati</taxon>
        <taxon>Actinomycetota</taxon>
        <taxon>Actinomycetes</taxon>
        <taxon>Micrococcales</taxon>
        <taxon>Micrococcaceae</taxon>
        <taxon>Arthrobacter</taxon>
    </lineage>
</organism>
<gene>
    <name evidence="1" type="ORF">ABRP34_08790</name>
</gene>
<proteinExistence type="predicted"/>